<evidence type="ECO:0000313" key="3">
    <source>
        <dbReference type="Proteomes" id="UP000199470"/>
    </source>
</evidence>
<evidence type="ECO:0000313" key="2">
    <source>
        <dbReference type="EMBL" id="SFM70954.1"/>
    </source>
</evidence>
<accession>A0A1I4T2J1</accession>
<reference evidence="2 3" key="1">
    <citation type="submission" date="2016-10" db="EMBL/GenBank/DDBJ databases">
        <authorList>
            <person name="de Groot N.N."/>
        </authorList>
    </citation>
    <scope>NUCLEOTIDE SEQUENCE [LARGE SCALE GENOMIC DNA]</scope>
    <source>
        <strain evidence="2 3">ATCC 43154</strain>
    </source>
</reference>
<keyword evidence="1" id="KW-0732">Signal</keyword>
<proteinExistence type="predicted"/>
<feature type="signal peptide" evidence="1">
    <location>
        <begin position="1"/>
        <end position="21"/>
    </location>
</feature>
<dbReference type="RefSeq" id="WP_093390441.1">
    <property type="nucleotide sequence ID" value="NZ_FOTW01000029.1"/>
</dbReference>
<gene>
    <name evidence="2" type="ORF">SAMN02982985_05021</name>
</gene>
<dbReference type="EMBL" id="FOTW01000029">
    <property type="protein sequence ID" value="SFM70954.1"/>
    <property type="molecule type" value="Genomic_DNA"/>
</dbReference>
<keyword evidence="3" id="KW-1185">Reference proteome</keyword>
<dbReference type="STRING" id="758825.SAMN02982985_05021"/>
<sequence length="66" mass="7197">MKAKLMLFVFALGLGSATVYAETPQHQCQTQCQKAYKRCTGGILTPEPNEACLQQLSDCLDTCEGL</sequence>
<name>A0A1I4T2J1_9BURK</name>
<protein>
    <submittedName>
        <fullName evidence="2">Uncharacterized protein</fullName>
    </submittedName>
</protein>
<feature type="chain" id="PRO_5011659071" evidence="1">
    <location>
        <begin position="22"/>
        <end position="66"/>
    </location>
</feature>
<dbReference type="AlphaFoldDB" id="A0A1I4T2J1"/>
<evidence type="ECO:0000256" key="1">
    <source>
        <dbReference type="SAM" id="SignalP"/>
    </source>
</evidence>
<organism evidence="2 3">
    <name type="scientific">Rugamonas rubra</name>
    <dbReference type="NCBI Taxonomy" id="758825"/>
    <lineage>
        <taxon>Bacteria</taxon>
        <taxon>Pseudomonadati</taxon>
        <taxon>Pseudomonadota</taxon>
        <taxon>Betaproteobacteria</taxon>
        <taxon>Burkholderiales</taxon>
        <taxon>Oxalobacteraceae</taxon>
        <taxon>Telluria group</taxon>
        <taxon>Rugamonas</taxon>
    </lineage>
</organism>
<dbReference type="Proteomes" id="UP000199470">
    <property type="component" value="Unassembled WGS sequence"/>
</dbReference>